<dbReference type="InterPro" id="IPR051343">
    <property type="entry name" value="G-type_lectin_kinases/EP1-like"/>
</dbReference>
<dbReference type="PROSITE" id="PS50927">
    <property type="entry name" value="BULB_LECTIN"/>
    <property type="match status" value="1"/>
</dbReference>
<evidence type="ECO:0000256" key="1">
    <source>
        <dbReference type="ARBA" id="ARBA00004479"/>
    </source>
</evidence>
<dbReference type="Gramene" id="KQK01458">
    <property type="protein sequence ID" value="KQK01458"/>
    <property type="gene ID" value="BRADI_3g55987v3"/>
</dbReference>
<dbReference type="InterPro" id="IPR011009">
    <property type="entry name" value="Kinase-like_dom_sf"/>
</dbReference>
<evidence type="ECO:0000313" key="26">
    <source>
        <dbReference type="EMBL" id="KQK01458.1"/>
    </source>
</evidence>
<keyword evidence="28" id="KW-1185">Reference proteome</keyword>
<dbReference type="Proteomes" id="UP000008810">
    <property type="component" value="Chromosome 3"/>
</dbReference>
<evidence type="ECO:0000259" key="23">
    <source>
        <dbReference type="PROSITE" id="PS50011"/>
    </source>
</evidence>
<evidence type="ECO:0000256" key="13">
    <source>
        <dbReference type="ARBA" id="ARBA00023136"/>
    </source>
</evidence>
<accession>A0A0Q3QIL7</accession>
<dbReference type="InterPro" id="IPR000719">
    <property type="entry name" value="Prot_kinase_dom"/>
</dbReference>
<dbReference type="EnsemblPlants" id="KQK01458">
    <property type="protein sequence ID" value="KQK01458"/>
    <property type="gene ID" value="BRADI_3g55987v3"/>
</dbReference>
<evidence type="ECO:0000256" key="15">
    <source>
        <dbReference type="ARBA" id="ARBA00023170"/>
    </source>
</evidence>
<evidence type="ECO:0000259" key="25">
    <source>
        <dbReference type="PROSITE" id="PS50948"/>
    </source>
</evidence>
<feature type="transmembrane region" description="Helical" evidence="21">
    <location>
        <begin position="446"/>
        <end position="469"/>
    </location>
</feature>
<keyword evidence="9 19" id="KW-0547">Nucleotide-binding</keyword>
<dbReference type="Pfam" id="PF00069">
    <property type="entry name" value="Pkinase"/>
    <property type="match status" value="1"/>
</dbReference>
<dbReference type="PIRSF" id="PIRSF000641">
    <property type="entry name" value="SRK"/>
    <property type="match status" value="1"/>
</dbReference>
<comment type="similarity">
    <text evidence="19">Belongs to the protein kinase superfamily. Ser/Thr protein kinase family.</text>
</comment>
<feature type="chain" id="PRO_5044546104" description="Receptor-like serine/threonine-protein kinase" evidence="22">
    <location>
        <begin position="21"/>
        <end position="809"/>
    </location>
</feature>
<dbReference type="RefSeq" id="XP_014756075.2">
    <property type="nucleotide sequence ID" value="XM_014900589.2"/>
</dbReference>
<dbReference type="GeneID" id="100828304"/>
<evidence type="ECO:0000256" key="18">
    <source>
        <dbReference type="ARBA" id="ARBA00048679"/>
    </source>
</evidence>
<keyword evidence="5 19" id="KW-0808">Transferase</keyword>
<evidence type="ECO:0000256" key="19">
    <source>
        <dbReference type="PIRNR" id="PIRNR000641"/>
    </source>
</evidence>
<dbReference type="PANTHER" id="PTHR47976">
    <property type="entry name" value="G-TYPE LECTIN S-RECEPTOR-LIKE SERINE/THREONINE-PROTEIN KINASE SD2-5"/>
    <property type="match status" value="1"/>
</dbReference>
<keyword evidence="16" id="KW-0325">Glycoprotein</keyword>
<feature type="signal peptide" evidence="22">
    <location>
        <begin position="1"/>
        <end position="20"/>
    </location>
</feature>
<dbReference type="Pfam" id="PF08276">
    <property type="entry name" value="PAN_2"/>
    <property type="match status" value="1"/>
</dbReference>
<feature type="domain" description="Protein kinase" evidence="23">
    <location>
        <begin position="504"/>
        <end position="776"/>
    </location>
</feature>
<dbReference type="InterPro" id="IPR017441">
    <property type="entry name" value="Protein_kinase_ATP_BS"/>
</dbReference>
<reference evidence="26" key="2">
    <citation type="submission" date="2017-06" db="EMBL/GenBank/DDBJ databases">
        <title>WGS assembly of Brachypodium distachyon.</title>
        <authorList>
            <consortium name="The International Brachypodium Initiative"/>
            <person name="Lucas S."/>
            <person name="Harmon-Smith M."/>
            <person name="Lail K."/>
            <person name="Tice H."/>
            <person name="Grimwood J."/>
            <person name="Bruce D."/>
            <person name="Barry K."/>
            <person name="Shu S."/>
            <person name="Lindquist E."/>
            <person name="Wang M."/>
            <person name="Pitluck S."/>
            <person name="Vogel J.P."/>
            <person name="Garvin D.F."/>
            <person name="Mockler T.C."/>
            <person name="Schmutz J."/>
            <person name="Rokhsar D."/>
            <person name="Bevan M.W."/>
        </authorList>
    </citation>
    <scope>NUCLEOTIDE SEQUENCE</scope>
    <source>
        <strain evidence="26">Bd21</strain>
    </source>
</reference>
<evidence type="ECO:0000256" key="8">
    <source>
        <dbReference type="ARBA" id="ARBA00022734"/>
    </source>
</evidence>
<dbReference type="EMBL" id="CM000882">
    <property type="protein sequence ID" value="KQK01458.1"/>
    <property type="molecule type" value="Genomic_DNA"/>
</dbReference>
<evidence type="ECO:0000256" key="21">
    <source>
        <dbReference type="SAM" id="Phobius"/>
    </source>
</evidence>
<keyword evidence="13 21" id="KW-0472">Membrane</keyword>
<evidence type="ECO:0000256" key="11">
    <source>
        <dbReference type="ARBA" id="ARBA00022840"/>
    </source>
</evidence>
<keyword evidence="3" id="KW-0245">EGF-like domain</keyword>
<comment type="catalytic activity">
    <reaction evidence="18 19">
        <text>L-seryl-[protein] + ATP = O-phospho-L-seryl-[protein] + ADP + H(+)</text>
        <dbReference type="Rhea" id="RHEA:17989"/>
        <dbReference type="Rhea" id="RHEA-COMP:9863"/>
        <dbReference type="Rhea" id="RHEA-COMP:11604"/>
        <dbReference type="ChEBI" id="CHEBI:15378"/>
        <dbReference type="ChEBI" id="CHEBI:29999"/>
        <dbReference type="ChEBI" id="CHEBI:30616"/>
        <dbReference type="ChEBI" id="CHEBI:83421"/>
        <dbReference type="ChEBI" id="CHEBI:456216"/>
        <dbReference type="EC" id="2.7.11.1"/>
    </reaction>
</comment>
<protein>
    <recommendedName>
        <fullName evidence="19">Receptor-like serine/threonine-protein kinase</fullName>
        <ecNumber evidence="19">2.7.11.1</ecNumber>
    </recommendedName>
</protein>
<dbReference type="InterPro" id="IPR003609">
    <property type="entry name" value="Pan_app"/>
</dbReference>
<evidence type="ECO:0000256" key="17">
    <source>
        <dbReference type="ARBA" id="ARBA00047899"/>
    </source>
</evidence>
<evidence type="ECO:0000259" key="24">
    <source>
        <dbReference type="PROSITE" id="PS50927"/>
    </source>
</evidence>
<dbReference type="GO" id="GO:0004674">
    <property type="term" value="F:protein serine/threonine kinase activity"/>
    <property type="evidence" value="ECO:0007669"/>
    <property type="project" value="UniProtKB-KW"/>
</dbReference>
<dbReference type="InterPro" id="IPR036426">
    <property type="entry name" value="Bulb-type_lectin_dom_sf"/>
</dbReference>
<dbReference type="SMART" id="SM00220">
    <property type="entry name" value="S_TKc"/>
    <property type="match status" value="1"/>
</dbReference>
<feature type="binding site" evidence="20">
    <location>
        <position position="531"/>
    </location>
    <ligand>
        <name>ATP</name>
        <dbReference type="ChEBI" id="CHEBI:30616"/>
    </ligand>
</feature>
<dbReference type="PROSITE" id="PS00108">
    <property type="entry name" value="PROTEIN_KINASE_ST"/>
    <property type="match status" value="1"/>
</dbReference>
<dbReference type="GO" id="GO:0005524">
    <property type="term" value="F:ATP binding"/>
    <property type="evidence" value="ECO:0007669"/>
    <property type="project" value="UniProtKB-UniRule"/>
</dbReference>
<evidence type="ECO:0000256" key="3">
    <source>
        <dbReference type="ARBA" id="ARBA00022536"/>
    </source>
</evidence>
<dbReference type="CDD" id="cd14066">
    <property type="entry name" value="STKc_IRAK"/>
    <property type="match status" value="1"/>
</dbReference>
<reference evidence="26 27" key="1">
    <citation type="journal article" date="2010" name="Nature">
        <title>Genome sequencing and analysis of the model grass Brachypodium distachyon.</title>
        <authorList>
            <consortium name="International Brachypodium Initiative"/>
        </authorList>
    </citation>
    <scope>NUCLEOTIDE SEQUENCE [LARGE SCALE GENOMIC DNA]</scope>
    <source>
        <strain evidence="26">Bd21</strain>
        <strain evidence="27">cv. Bd21</strain>
    </source>
</reference>
<keyword evidence="2 19" id="KW-0723">Serine/threonine-protein kinase</keyword>
<evidence type="ECO:0000256" key="20">
    <source>
        <dbReference type="PROSITE-ProRule" id="PRU10141"/>
    </source>
</evidence>
<dbReference type="InterPro" id="IPR024171">
    <property type="entry name" value="SRK-like_kinase"/>
</dbReference>
<dbReference type="CDD" id="cd00028">
    <property type="entry name" value="B_lectin"/>
    <property type="match status" value="1"/>
</dbReference>
<dbReference type="GO" id="GO:0016020">
    <property type="term" value="C:membrane"/>
    <property type="evidence" value="ECO:0007669"/>
    <property type="project" value="UniProtKB-SubCell"/>
</dbReference>
<dbReference type="OrthoDB" id="4062651at2759"/>
<comment type="catalytic activity">
    <reaction evidence="17 19">
        <text>L-threonyl-[protein] + ATP = O-phospho-L-threonyl-[protein] + ADP + H(+)</text>
        <dbReference type="Rhea" id="RHEA:46608"/>
        <dbReference type="Rhea" id="RHEA-COMP:11060"/>
        <dbReference type="Rhea" id="RHEA-COMP:11605"/>
        <dbReference type="ChEBI" id="CHEBI:15378"/>
        <dbReference type="ChEBI" id="CHEBI:30013"/>
        <dbReference type="ChEBI" id="CHEBI:30616"/>
        <dbReference type="ChEBI" id="CHEBI:61977"/>
        <dbReference type="ChEBI" id="CHEBI:456216"/>
        <dbReference type="EC" id="2.7.11.1"/>
    </reaction>
</comment>
<feature type="domain" description="Apple" evidence="25">
    <location>
        <begin position="355"/>
        <end position="432"/>
    </location>
</feature>
<name>A0A0Q3QIL7_BRADI</name>
<organism evidence="26">
    <name type="scientific">Brachypodium distachyon</name>
    <name type="common">Purple false brome</name>
    <name type="synonym">Trachynia distachya</name>
    <dbReference type="NCBI Taxonomy" id="15368"/>
    <lineage>
        <taxon>Eukaryota</taxon>
        <taxon>Viridiplantae</taxon>
        <taxon>Streptophyta</taxon>
        <taxon>Embryophyta</taxon>
        <taxon>Tracheophyta</taxon>
        <taxon>Spermatophyta</taxon>
        <taxon>Magnoliopsida</taxon>
        <taxon>Liliopsida</taxon>
        <taxon>Poales</taxon>
        <taxon>Poaceae</taxon>
        <taxon>BOP clade</taxon>
        <taxon>Pooideae</taxon>
        <taxon>Stipodae</taxon>
        <taxon>Brachypodieae</taxon>
        <taxon>Brachypodium</taxon>
    </lineage>
</organism>
<evidence type="ECO:0000256" key="2">
    <source>
        <dbReference type="ARBA" id="ARBA00022527"/>
    </source>
</evidence>
<dbReference type="PROSITE" id="PS50948">
    <property type="entry name" value="PAN"/>
    <property type="match status" value="1"/>
</dbReference>
<dbReference type="AlphaFoldDB" id="A0A0Q3QIL7"/>
<reference evidence="27" key="3">
    <citation type="submission" date="2018-08" db="UniProtKB">
        <authorList>
            <consortium name="EnsemblPlants"/>
        </authorList>
    </citation>
    <scope>IDENTIFICATION</scope>
    <source>
        <strain evidence="27">cv. Bd21</strain>
    </source>
</reference>
<dbReference type="FunFam" id="1.10.510.10:FF:000248">
    <property type="entry name" value="S-receptor-like kinase 5"/>
    <property type="match status" value="1"/>
</dbReference>
<feature type="domain" description="Bulb-type lectin" evidence="24">
    <location>
        <begin position="50"/>
        <end position="175"/>
    </location>
</feature>
<proteinExistence type="inferred from homology"/>
<keyword evidence="10 19" id="KW-0418">Kinase</keyword>
<dbReference type="GO" id="GO:0051707">
    <property type="term" value="P:response to other organism"/>
    <property type="evidence" value="ECO:0007669"/>
    <property type="project" value="UniProtKB-ARBA"/>
</dbReference>
<evidence type="ECO:0000256" key="12">
    <source>
        <dbReference type="ARBA" id="ARBA00022989"/>
    </source>
</evidence>
<dbReference type="FunFam" id="2.90.10.30:FF:000003">
    <property type="entry name" value="Os04g0303100 protein"/>
    <property type="match status" value="1"/>
</dbReference>
<dbReference type="GO" id="GO:0030246">
    <property type="term" value="F:carbohydrate binding"/>
    <property type="evidence" value="ECO:0007669"/>
    <property type="project" value="UniProtKB-KW"/>
</dbReference>
<dbReference type="SUPFAM" id="SSF56112">
    <property type="entry name" value="Protein kinase-like (PK-like)"/>
    <property type="match status" value="1"/>
</dbReference>
<dbReference type="PROSITE" id="PS50011">
    <property type="entry name" value="PROTEIN_KINASE_DOM"/>
    <property type="match status" value="1"/>
</dbReference>
<dbReference type="InterPro" id="IPR008271">
    <property type="entry name" value="Ser/Thr_kinase_AS"/>
</dbReference>
<keyword evidence="4" id="KW-0597">Phosphoprotein</keyword>
<dbReference type="SUPFAM" id="SSF51110">
    <property type="entry name" value="alpha-D-mannose-specific plant lectins"/>
    <property type="match status" value="1"/>
</dbReference>
<dbReference type="CDD" id="cd01098">
    <property type="entry name" value="PAN_AP_plant"/>
    <property type="match status" value="1"/>
</dbReference>
<evidence type="ECO:0000256" key="7">
    <source>
        <dbReference type="ARBA" id="ARBA00022729"/>
    </source>
</evidence>
<evidence type="ECO:0000256" key="16">
    <source>
        <dbReference type="ARBA" id="ARBA00023180"/>
    </source>
</evidence>
<evidence type="ECO:0000256" key="14">
    <source>
        <dbReference type="ARBA" id="ARBA00023157"/>
    </source>
</evidence>
<evidence type="ECO:0000256" key="10">
    <source>
        <dbReference type="ARBA" id="ARBA00022777"/>
    </source>
</evidence>
<dbReference type="InterPro" id="IPR001480">
    <property type="entry name" value="Bulb-type_lectin_dom"/>
</dbReference>
<keyword evidence="15" id="KW-0675">Receptor</keyword>
<evidence type="ECO:0000256" key="4">
    <source>
        <dbReference type="ARBA" id="ARBA00022553"/>
    </source>
</evidence>
<dbReference type="PANTHER" id="PTHR47976:SF30">
    <property type="entry name" value="RECEPTOR-LIKE SERINE_THREONINE-PROTEIN KINASE"/>
    <property type="match status" value="1"/>
</dbReference>
<evidence type="ECO:0000256" key="5">
    <source>
        <dbReference type="ARBA" id="ARBA00022679"/>
    </source>
</evidence>
<evidence type="ECO:0000313" key="28">
    <source>
        <dbReference type="Proteomes" id="UP000008810"/>
    </source>
</evidence>
<keyword evidence="6 21" id="KW-0812">Transmembrane</keyword>
<keyword evidence="11 19" id="KW-0067">ATP-binding</keyword>
<dbReference type="FunFam" id="2.90.10.10:FF:000039">
    <property type="entry name" value="G-type lectin S-receptor-like serine/threonine-protein kinase SD2-5"/>
    <property type="match status" value="1"/>
</dbReference>
<dbReference type="PROSITE" id="PS00107">
    <property type="entry name" value="PROTEIN_KINASE_ATP"/>
    <property type="match status" value="1"/>
</dbReference>
<dbReference type="Pfam" id="PF01453">
    <property type="entry name" value="B_lectin"/>
    <property type="match status" value="1"/>
</dbReference>
<evidence type="ECO:0000256" key="22">
    <source>
        <dbReference type="SAM" id="SignalP"/>
    </source>
</evidence>
<dbReference type="SMART" id="SM00108">
    <property type="entry name" value="B_lectin"/>
    <property type="match status" value="1"/>
</dbReference>
<dbReference type="Gene3D" id="2.90.10.30">
    <property type="match status" value="1"/>
</dbReference>
<keyword evidence="14" id="KW-1015">Disulfide bond</keyword>
<keyword evidence="12 21" id="KW-1133">Transmembrane helix</keyword>
<keyword evidence="7 22" id="KW-0732">Signal</keyword>
<sequence>MGPANLLFLLLATATQLSVAQLLIHRTAKPSTVWINTAHSYGYYLDQVPVLTCYPQPQASSGFKPAITAGFLSLCVSDTCDVYLFAVFLVHVVDNSTRVADSPQVLWSANRNRPVREKATLEFSSDGNLVLRDADGSHVWSSNSSGRSVDGMVITEIGNLVLFDRRNATVWQSFDYPTDTMVPGQSLVEGMRLIASTSATNTTENQLYVTVLQDGLYAYVESTPPQLYFSYNSIISKVGNDPTKATFMNGSLSIVVRPDVNDSISLPAVKSTQYMRLDSDGHLRLYEWSTAGSTAVYDVMVINVCDYPTVCGEYGICSEGQCTCPLENGSSSTSFKLVDVRNPNLGCTPLIPISCREIQSHQLLTLTGVSYFDMNYKVVNATTEDDCKQACLKNCSCRAVIFRVGECVWLTKVFSLQSVQPGYSSAYLKVQLSPPISASTSNKKKILGATLGAIATTLALLLIAIILYLQRRRKYKEKGEEFYFDQLPGTPKRFSFENLNECTKGYSKKLGEGGFGSVFEGKIGEERVAVKRLEGARQGKKEFLAEVETIGSIEHINLVKLIGFCAEKSERLLVYEYMSRGSLDRWIYYRHNNAPLEWYTRYNIILDIAKGLCYLHEGCRRKIAHLDIKPQNILLDDNFNAKVADFGLCKLINRDQSKIMTVMRGTPGYLAPEWLTSRITEKVDVYSFGVVVMEIVCGRKNIDDSQPEENVQLINLLREKAQNSQLIDLIDKHSDDMISHQEEVIEMMKLAIWCLQNDSIQRPSMSTVIKVLEGVMSAETFEANSIMFVQDNPSTYSVPSQASILSGPR</sequence>
<evidence type="ECO:0000313" key="27">
    <source>
        <dbReference type="EnsemblPlants" id="KQK01458"/>
    </source>
</evidence>
<dbReference type="Gene3D" id="1.10.510.10">
    <property type="entry name" value="Transferase(Phosphotransferase) domain 1"/>
    <property type="match status" value="1"/>
</dbReference>
<evidence type="ECO:0000256" key="9">
    <source>
        <dbReference type="ARBA" id="ARBA00022741"/>
    </source>
</evidence>
<dbReference type="Gene3D" id="3.30.200.20">
    <property type="entry name" value="Phosphorylase Kinase, domain 1"/>
    <property type="match status" value="1"/>
</dbReference>
<comment type="subcellular location">
    <subcellularLocation>
        <location evidence="1">Membrane</location>
        <topology evidence="1">Single-pass type I membrane protein</topology>
    </subcellularLocation>
</comment>
<evidence type="ECO:0000256" key="6">
    <source>
        <dbReference type="ARBA" id="ARBA00022692"/>
    </source>
</evidence>
<dbReference type="FunFam" id="3.30.200.20:FF:000178">
    <property type="entry name" value="serine/threonine-protein kinase PBS1-like"/>
    <property type="match status" value="1"/>
</dbReference>
<dbReference type="EC" id="2.7.11.1" evidence="19"/>
<keyword evidence="8" id="KW-0430">Lectin</keyword>
<gene>
    <name evidence="27" type="primary">LOC100828304</name>
    <name evidence="26" type="ORF">BRADI_3g55987v3</name>
</gene>
<dbReference type="ExpressionAtlas" id="A0A0Q3QIL7">
    <property type="expression patterns" value="baseline"/>
</dbReference>